<feature type="region of interest" description="Disordered" evidence="1">
    <location>
        <begin position="1"/>
        <end position="39"/>
    </location>
</feature>
<dbReference type="KEGG" id="dco:SAMEA4475696_1024"/>
<evidence type="ECO:0000256" key="1">
    <source>
        <dbReference type="SAM" id="MobiDB-lite"/>
    </source>
</evidence>
<evidence type="ECO:0000313" key="2">
    <source>
        <dbReference type="EMBL" id="SNV20490.1"/>
    </source>
</evidence>
<dbReference type="Proteomes" id="UP000242637">
    <property type="component" value="Chromosome 1"/>
</dbReference>
<dbReference type="AlphaFoldDB" id="A0A239VEG2"/>
<reference evidence="3 5" key="2">
    <citation type="submission" date="2018-06" db="EMBL/GenBank/DDBJ databases">
        <authorList>
            <consortium name="Pathogen Informatics"/>
            <person name="Doyle S."/>
        </authorList>
    </citation>
    <scope>NUCLEOTIDE SEQUENCE [LARGE SCALE GENOMIC DNA]</scope>
    <source>
        <strain evidence="3 5">NCTC7915</strain>
    </source>
</reference>
<evidence type="ECO:0000313" key="5">
    <source>
        <dbReference type="Proteomes" id="UP000254118"/>
    </source>
</evidence>
<name>A0A239VEG2_9MICO</name>
<evidence type="ECO:0000313" key="4">
    <source>
        <dbReference type="Proteomes" id="UP000242637"/>
    </source>
</evidence>
<feature type="compositionally biased region" description="Basic and acidic residues" evidence="1">
    <location>
        <begin position="1"/>
        <end position="11"/>
    </location>
</feature>
<feature type="compositionally biased region" description="Basic and acidic residues" evidence="1">
    <location>
        <begin position="27"/>
        <end position="39"/>
    </location>
</feature>
<keyword evidence="4" id="KW-1185">Reference proteome</keyword>
<dbReference type="EMBL" id="UFYA01000001">
    <property type="protein sequence ID" value="STD05307.1"/>
    <property type="molecule type" value="Genomic_DNA"/>
</dbReference>
<dbReference type="EMBL" id="LT906453">
    <property type="protein sequence ID" value="SNV20490.1"/>
    <property type="molecule type" value="Genomic_DNA"/>
</dbReference>
<sequence>MGGNRGRDTSARHRPSGSHPDTGTIRDGSEEALEAHGVK</sequence>
<gene>
    <name evidence="3" type="ORF">NCTC7915_00395</name>
    <name evidence="2" type="ORF">SAMEA4475696_01024</name>
</gene>
<dbReference type="Proteomes" id="UP000254118">
    <property type="component" value="Unassembled WGS sequence"/>
</dbReference>
<reference evidence="2 4" key="1">
    <citation type="submission" date="2017-06" db="EMBL/GenBank/DDBJ databases">
        <authorList>
            <consortium name="Pathogen Informatics"/>
        </authorList>
    </citation>
    <scope>NUCLEOTIDE SEQUENCE [LARGE SCALE GENOMIC DNA]</scope>
    <source>
        <strain evidence="2 4">NCTC13039</strain>
    </source>
</reference>
<protein>
    <submittedName>
        <fullName evidence="2">Uncharacterized protein</fullName>
    </submittedName>
</protein>
<evidence type="ECO:0000313" key="3">
    <source>
        <dbReference type="EMBL" id="STD05307.1"/>
    </source>
</evidence>
<accession>A0A239VEG2</accession>
<organism evidence="2 4">
    <name type="scientific">Dermatophilus congolensis</name>
    <dbReference type="NCBI Taxonomy" id="1863"/>
    <lineage>
        <taxon>Bacteria</taxon>
        <taxon>Bacillati</taxon>
        <taxon>Actinomycetota</taxon>
        <taxon>Actinomycetes</taxon>
        <taxon>Micrococcales</taxon>
        <taxon>Dermatophilaceae</taxon>
        <taxon>Dermatophilus</taxon>
    </lineage>
</organism>
<proteinExistence type="predicted"/>